<dbReference type="Proteomes" id="UP000758603">
    <property type="component" value="Unassembled WGS sequence"/>
</dbReference>
<dbReference type="GO" id="GO:0050660">
    <property type="term" value="F:flavin adenine dinucleotide binding"/>
    <property type="evidence" value="ECO:0007669"/>
    <property type="project" value="InterPro"/>
</dbReference>
<dbReference type="GeneID" id="70133607"/>
<feature type="domain" description="Glucose-methanol-choline oxidoreductase N-terminal" evidence="3">
    <location>
        <begin position="342"/>
        <end position="356"/>
    </location>
</feature>
<comment type="cofactor">
    <cofactor evidence="2">
        <name>FAD</name>
        <dbReference type="ChEBI" id="CHEBI:57692"/>
    </cofactor>
</comment>
<keyword evidence="5" id="KW-1185">Reference proteome</keyword>
<keyword evidence="2" id="KW-0285">Flavoprotein</keyword>
<dbReference type="AlphaFoldDB" id="A0A9P9A0K5"/>
<dbReference type="PANTHER" id="PTHR11552">
    <property type="entry name" value="GLUCOSE-METHANOL-CHOLINE GMC OXIDOREDUCTASE"/>
    <property type="match status" value="1"/>
</dbReference>
<organism evidence="4 5">
    <name type="scientific">Truncatella angustata</name>
    <dbReference type="NCBI Taxonomy" id="152316"/>
    <lineage>
        <taxon>Eukaryota</taxon>
        <taxon>Fungi</taxon>
        <taxon>Dikarya</taxon>
        <taxon>Ascomycota</taxon>
        <taxon>Pezizomycotina</taxon>
        <taxon>Sordariomycetes</taxon>
        <taxon>Xylariomycetidae</taxon>
        <taxon>Amphisphaeriales</taxon>
        <taxon>Sporocadaceae</taxon>
        <taxon>Truncatella</taxon>
    </lineage>
</organism>
<dbReference type="GO" id="GO:0016614">
    <property type="term" value="F:oxidoreductase activity, acting on CH-OH group of donors"/>
    <property type="evidence" value="ECO:0007669"/>
    <property type="project" value="InterPro"/>
</dbReference>
<dbReference type="InterPro" id="IPR000172">
    <property type="entry name" value="GMC_OxRdtase_N"/>
</dbReference>
<dbReference type="EMBL" id="JAGPXC010000002">
    <property type="protein sequence ID" value="KAH6658487.1"/>
    <property type="molecule type" value="Genomic_DNA"/>
</dbReference>
<dbReference type="Pfam" id="PF13450">
    <property type="entry name" value="NAD_binding_8"/>
    <property type="match status" value="1"/>
</dbReference>
<feature type="binding site" evidence="2">
    <location>
        <position position="283"/>
    </location>
    <ligand>
        <name>FAD</name>
        <dbReference type="ChEBI" id="CHEBI:57692"/>
    </ligand>
</feature>
<dbReference type="Gene3D" id="3.30.560.10">
    <property type="entry name" value="Glucose Oxidase, domain 3"/>
    <property type="match status" value="1"/>
</dbReference>
<evidence type="ECO:0000259" key="3">
    <source>
        <dbReference type="PROSITE" id="PS00624"/>
    </source>
</evidence>
<gene>
    <name evidence="4" type="ORF">BKA67DRAFT_591446</name>
</gene>
<dbReference type="PANTHER" id="PTHR11552:SF100">
    <property type="entry name" value="DEHYDROGENASE, PUTATIVE (AFU_ORTHOLOGUE AFUA_5G00630)-RELATED"/>
    <property type="match status" value="1"/>
</dbReference>
<dbReference type="RefSeq" id="XP_045962721.1">
    <property type="nucleotide sequence ID" value="XM_046104716.1"/>
</dbReference>
<comment type="similarity">
    <text evidence="1">Belongs to the GMC oxidoreductase family.</text>
</comment>
<comment type="caution">
    <text evidence="4">The sequence shown here is derived from an EMBL/GenBank/DDBJ whole genome shotgun (WGS) entry which is preliminary data.</text>
</comment>
<protein>
    <submittedName>
        <fullName evidence="4">GMC oxidoreductase</fullName>
    </submittedName>
</protein>
<dbReference type="InterPro" id="IPR007867">
    <property type="entry name" value="GMC_OxRtase_C"/>
</dbReference>
<dbReference type="OrthoDB" id="269227at2759"/>
<name>A0A9P9A0K5_9PEZI</name>
<dbReference type="InterPro" id="IPR012132">
    <property type="entry name" value="GMC_OxRdtase"/>
</dbReference>
<proteinExistence type="inferred from homology"/>
<dbReference type="PIRSF" id="PIRSF000137">
    <property type="entry name" value="Alcohol_oxidase"/>
    <property type="match status" value="1"/>
</dbReference>
<keyword evidence="2" id="KW-0274">FAD</keyword>
<accession>A0A9P9A0K5</accession>
<feature type="binding site" evidence="2">
    <location>
        <begin position="616"/>
        <end position="617"/>
    </location>
    <ligand>
        <name>FAD</name>
        <dbReference type="ChEBI" id="CHEBI:57692"/>
    </ligand>
</feature>
<dbReference type="SUPFAM" id="SSF51905">
    <property type="entry name" value="FAD/NAD(P)-binding domain"/>
    <property type="match status" value="1"/>
</dbReference>
<sequence>MRSLIPLLASLAAANYNSTSHADYEYIVVGSGPGGGPLAANLARRGHKVLLIEAGDDQGTNPNETVPAFATRSSEDDTMSWGFFVEHYSDPEEAAKDPKMAWDTPNGTLYVGLDPPAGSAQKGIFYPRAGTLGGCGSHNALIAILPHDSDWNDIAKITKDKSWSAKNMQKYFERLERCRYLPEGTPGHGFHGWLEIELPDPVWETSNEAMMKPVLNFTGQKGFNHDINAPKAQNKNQLFDLPLIMNKKGRRNGPRSFVVATANARNRNGSKKYPLYVRTQSFVTKVLFDETRSSHRKPKAVGVEYVEGQGLYKADPRAATGNTSPSAAKSVYASREIIIAGGAFNTPQILKLSGIGPKEELQQFDIPVRVDLPGVGTNLQDNYEYSIVAQSKEVVSLFANSTVDGRDVYFSQWDNEGSGPYKGDGIEAAVLAKSSISKTGEVDMFLYGTPLLFTGFYPGYSTKGFGTFHEYTWVVLKFRQEDKSGTVTLRSSNPFDVPKISYEFYATPDKNPKNDGEHDLNVMVEGVRLSRQFHDGVAAPSGPLNEIIPGRQVQSDEQLKEEIKHNSFSHHASASCPIGSEDDPMACLDSRFRVRGVDSLRVVDASVFPQVPGTFPQLPVYMISEKACDVLLEDAGFKPRTVNFDDATLESLSEDEILIDDFA</sequence>
<reference evidence="4" key="1">
    <citation type="journal article" date="2021" name="Nat. Commun.">
        <title>Genetic determinants of endophytism in the Arabidopsis root mycobiome.</title>
        <authorList>
            <person name="Mesny F."/>
            <person name="Miyauchi S."/>
            <person name="Thiergart T."/>
            <person name="Pickel B."/>
            <person name="Atanasova L."/>
            <person name="Karlsson M."/>
            <person name="Huettel B."/>
            <person name="Barry K.W."/>
            <person name="Haridas S."/>
            <person name="Chen C."/>
            <person name="Bauer D."/>
            <person name="Andreopoulos W."/>
            <person name="Pangilinan J."/>
            <person name="LaButti K."/>
            <person name="Riley R."/>
            <person name="Lipzen A."/>
            <person name="Clum A."/>
            <person name="Drula E."/>
            <person name="Henrissat B."/>
            <person name="Kohler A."/>
            <person name="Grigoriev I.V."/>
            <person name="Martin F.M."/>
            <person name="Hacquard S."/>
        </authorList>
    </citation>
    <scope>NUCLEOTIDE SEQUENCE</scope>
    <source>
        <strain evidence="4">MPI-SDFR-AT-0073</strain>
    </source>
</reference>
<dbReference type="InterPro" id="IPR036188">
    <property type="entry name" value="FAD/NAD-bd_sf"/>
</dbReference>
<evidence type="ECO:0000256" key="1">
    <source>
        <dbReference type="ARBA" id="ARBA00010790"/>
    </source>
</evidence>
<dbReference type="Pfam" id="PF05199">
    <property type="entry name" value="GMC_oxred_C"/>
    <property type="match status" value="1"/>
</dbReference>
<evidence type="ECO:0000313" key="5">
    <source>
        <dbReference type="Proteomes" id="UP000758603"/>
    </source>
</evidence>
<dbReference type="SUPFAM" id="SSF54373">
    <property type="entry name" value="FAD-linked reductases, C-terminal domain"/>
    <property type="match status" value="1"/>
</dbReference>
<dbReference type="PROSITE" id="PS00624">
    <property type="entry name" value="GMC_OXRED_2"/>
    <property type="match status" value="1"/>
</dbReference>
<evidence type="ECO:0000313" key="4">
    <source>
        <dbReference type="EMBL" id="KAH6658487.1"/>
    </source>
</evidence>
<dbReference type="Gene3D" id="3.50.50.60">
    <property type="entry name" value="FAD/NAD(P)-binding domain"/>
    <property type="match status" value="1"/>
</dbReference>
<evidence type="ECO:0000256" key="2">
    <source>
        <dbReference type="PIRSR" id="PIRSR000137-2"/>
    </source>
</evidence>
<dbReference type="Pfam" id="PF00732">
    <property type="entry name" value="GMC_oxred_N"/>
    <property type="match status" value="1"/>
</dbReference>